<gene>
    <name evidence="3" type="ORF">NCTC10660_01328</name>
</gene>
<accession>A0A378TXU0</accession>
<dbReference type="EMBL" id="UGQW01000002">
    <property type="protein sequence ID" value="STZ67839.1"/>
    <property type="molecule type" value="Genomic_DNA"/>
</dbReference>
<reference evidence="3 4" key="1">
    <citation type="submission" date="2018-06" db="EMBL/GenBank/DDBJ databases">
        <authorList>
            <consortium name="Pathogen Informatics"/>
            <person name="Doyle S."/>
        </authorList>
    </citation>
    <scope>NUCLEOTIDE SEQUENCE [LARGE SCALE GENOMIC DNA]</scope>
    <source>
        <strain evidence="3 4">NCTC10660</strain>
    </source>
</reference>
<dbReference type="GO" id="GO:0005509">
    <property type="term" value="F:calcium ion binding"/>
    <property type="evidence" value="ECO:0007669"/>
    <property type="project" value="InterPro"/>
</dbReference>
<proteinExistence type="predicted"/>
<dbReference type="GeneID" id="93352313"/>
<dbReference type="InterPro" id="IPR002048">
    <property type="entry name" value="EF_hand_dom"/>
</dbReference>
<evidence type="ECO:0000256" key="1">
    <source>
        <dbReference type="SAM" id="SignalP"/>
    </source>
</evidence>
<organism evidence="3 4">
    <name type="scientific">Neisseria elongata</name>
    <dbReference type="NCBI Taxonomy" id="495"/>
    <lineage>
        <taxon>Bacteria</taxon>
        <taxon>Pseudomonadati</taxon>
        <taxon>Pseudomonadota</taxon>
        <taxon>Betaproteobacteria</taxon>
        <taxon>Neisseriales</taxon>
        <taxon>Neisseriaceae</taxon>
        <taxon>Neisseria</taxon>
    </lineage>
</organism>
<sequence length="112" mass="12914">MKKNLLFVFALCCSVASSYALDVADPSETFIREADKNHDNKVSLKEFLAIGRVPEGLAVSFPITRESFRRLDTDRNGYLNKRDQMEGIRYSAKAQCHIDNWWDVKRREACPK</sequence>
<dbReference type="InterPro" id="IPR018247">
    <property type="entry name" value="EF_Hand_1_Ca_BS"/>
</dbReference>
<feature type="chain" id="PRO_5016689735" evidence="1">
    <location>
        <begin position="21"/>
        <end position="112"/>
    </location>
</feature>
<dbReference type="PROSITE" id="PS00018">
    <property type="entry name" value="EF_HAND_1"/>
    <property type="match status" value="1"/>
</dbReference>
<evidence type="ECO:0000313" key="3">
    <source>
        <dbReference type="EMBL" id="STZ67839.1"/>
    </source>
</evidence>
<keyword evidence="1" id="KW-0732">Signal</keyword>
<feature type="domain" description="EF-hand" evidence="2">
    <location>
        <begin position="66"/>
        <end position="81"/>
    </location>
</feature>
<protein>
    <submittedName>
        <fullName evidence="3">EF hand</fullName>
    </submittedName>
</protein>
<evidence type="ECO:0000259" key="2">
    <source>
        <dbReference type="Pfam" id="PF13202"/>
    </source>
</evidence>
<dbReference type="Pfam" id="PF13202">
    <property type="entry name" value="EF-hand_5"/>
    <property type="match status" value="2"/>
</dbReference>
<name>A0A378TXU0_NEIEL</name>
<feature type="domain" description="EF-hand" evidence="2">
    <location>
        <begin position="31"/>
        <end position="48"/>
    </location>
</feature>
<feature type="signal peptide" evidence="1">
    <location>
        <begin position="1"/>
        <end position="20"/>
    </location>
</feature>
<dbReference type="InterPro" id="IPR011992">
    <property type="entry name" value="EF-hand-dom_pair"/>
</dbReference>
<evidence type="ECO:0000313" key="4">
    <source>
        <dbReference type="Proteomes" id="UP000254927"/>
    </source>
</evidence>
<dbReference type="RefSeq" id="WP_074898508.1">
    <property type="nucleotide sequence ID" value="NZ_CP031252.1"/>
</dbReference>
<dbReference type="AlphaFoldDB" id="A0A378TXU0"/>
<dbReference type="SUPFAM" id="SSF47473">
    <property type="entry name" value="EF-hand"/>
    <property type="match status" value="1"/>
</dbReference>
<dbReference type="Proteomes" id="UP000254927">
    <property type="component" value="Unassembled WGS sequence"/>
</dbReference>
<dbReference type="Gene3D" id="1.10.238.10">
    <property type="entry name" value="EF-hand"/>
    <property type="match status" value="1"/>
</dbReference>